<dbReference type="HAMAP" id="MF_00719">
    <property type="entry name" value="CobS"/>
    <property type="match status" value="1"/>
</dbReference>
<keyword evidence="8 19" id="KW-0169">Cobalamin biosynthesis</keyword>
<keyword evidence="12 19" id="KW-1133">Transmembrane helix</keyword>
<keyword evidence="13 19" id="KW-0472">Membrane</keyword>
<evidence type="ECO:0000256" key="9">
    <source>
        <dbReference type="ARBA" id="ARBA00022679"/>
    </source>
</evidence>
<feature type="transmembrane region" description="Helical" evidence="19">
    <location>
        <begin position="230"/>
        <end position="252"/>
    </location>
</feature>
<evidence type="ECO:0000256" key="14">
    <source>
        <dbReference type="ARBA" id="ARBA00025228"/>
    </source>
</evidence>
<keyword evidence="11 19" id="KW-0460">Magnesium</keyword>
<evidence type="ECO:0000256" key="13">
    <source>
        <dbReference type="ARBA" id="ARBA00023136"/>
    </source>
</evidence>
<comment type="similarity">
    <text evidence="4 19">Belongs to the CobS family.</text>
</comment>
<comment type="function">
    <text evidence="14 19">Joins adenosylcobinamide-GDP and alpha-ribazole to generate adenosylcobalamin (Ado-cobalamin). Also synthesizes adenosylcobalamin 5'-phosphate from adenosylcobinamide-GDP and alpha-ribazole 5'-phosphate.</text>
</comment>
<evidence type="ECO:0000256" key="12">
    <source>
        <dbReference type="ARBA" id="ARBA00022989"/>
    </source>
</evidence>
<evidence type="ECO:0000256" key="5">
    <source>
        <dbReference type="ARBA" id="ARBA00013200"/>
    </source>
</evidence>
<evidence type="ECO:0000256" key="3">
    <source>
        <dbReference type="ARBA" id="ARBA00004663"/>
    </source>
</evidence>
<dbReference type="PANTHER" id="PTHR34148">
    <property type="entry name" value="ADENOSYLCOBINAMIDE-GDP RIBAZOLETRANSFERASE"/>
    <property type="match status" value="1"/>
</dbReference>
<evidence type="ECO:0000256" key="6">
    <source>
        <dbReference type="ARBA" id="ARBA00015850"/>
    </source>
</evidence>
<dbReference type="InterPro" id="IPR003805">
    <property type="entry name" value="CobS"/>
</dbReference>
<comment type="catalytic activity">
    <reaction evidence="17 19">
        <text>alpha-ribazole + adenosylcob(III)inamide-GDP = adenosylcob(III)alamin + GMP + H(+)</text>
        <dbReference type="Rhea" id="RHEA:16049"/>
        <dbReference type="ChEBI" id="CHEBI:10329"/>
        <dbReference type="ChEBI" id="CHEBI:15378"/>
        <dbReference type="ChEBI" id="CHEBI:18408"/>
        <dbReference type="ChEBI" id="CHEBI:58115"/>
        <dbReference type="ChEBI" id="CHEBI:60487"/>
        <dbReference type="EC" id="2.7.8.26"/>
    </reaction>
</comment>
<comment type="catalytic activity">
    <reaction evidence="18 19">
        <text>alpha-ribazole 5'-phosphate + adenosylcob(III)inamide-GDP = adenosylcob(III)alamin 5'-phosphate + GMP + H(+)</text>
        <dbReference type="Rhea" id="RHEA:23560"/>
        <dbReference type="ChEBI" id="CHEBI:15378"/>
        <dbReference type="ChEBI" id="CHEBI:57918"/>
        <dbReference type="ChEBI" id="CHEBI:58115"/>
        <dbReference type="ChEBI" id="CHEBI:60487"/>
        <dbReference type="ChEBI" id="CHEBI:60493"/>
        <dbReference type="EC" id="2.7.8.26"/>
    </reaction>
</comment>
<evidence type="ECO:0000256" key="8">
    <source>
        <dbReference type="ARBA" id="ARBA00022573"/>
    </source>
</evidence>
<accession>A0ABY7AGZ7</accession>
<dbReference type="EC" id="2.7.8.26" evidence="5 19"/>
<reference evidence="20" key="1">
    <citation type="submission" date="2022-11" db="EMBL/GenBank/DDBJ databases">
        <title>Lacrimispora xylanolytica sy1, complete genome.</title>
        <authorList>
            <person name="Choi S."/>
        </authorList>
    </citation>
    <scope>NUCLEOTIDE SEQUENCE</scope>
    <source>
        <strain evidence="20">Sy1</strain>
    </source>
</reference>
<evidence type="ECO:0000256" key="4">
    <source>
        <dbReference type="ARBA" id="ARBA00010561"/>
    </source>
</evidence>
<feature type="transmembrane region" description="Helical" evidence="19">
    <location>
        <begin position="31"/>
        <end position="53"/>
    </location>
</feature>
<dbReference type="Pfam" id="PF02654">
    <property type="entry name" value="CobS"/>
    <property type="match status" value="1"/>
</dbReference>
<evidence type="ECO:0000256" key="17">
    <source>
        <dbReference type="ARBA" id="ARBA00048623"/>
    </source>
</evidence>
<feature type="transmembrane region" description="Helical" evidence="19">
    <location>
        <begin position="177"/>
        <end position="195"/>
    </location>
</feature>
<evidence type="ECO:0000313" key="20">
    <source>
        <dbReference type="EMBL" id="WAJ26000.1"/>
    </source>
</evidence>
<feature type="transmembrane region" description="Helical" evidence="19">
    <location>
        <begin position="134"/>
        <end position="156"/>
    </location>
</feature>
<comment type="subcellular location">
    <subcellularLocation>
        <location evidence="2 19">Cell membrane</location>
        <topology evidence="2 19">Multi-pass membrane protein</topology>
    </subcellularLocation>
</comment>
<dbReference type="RefSeq" id="WP_268116593.1">
    <property type="nucleotide sequence ID" value="NZ_CP113524.1"/>
</dbReference>
<evidence type="ECO:0000256" key="2">
    <source>
        <dbReference type="ARBA" id="ARBA00004651"/>
    </source>
</evidence>
<evidence type="ECO:0000256" key="7">
    <source>
        <dbReference type="ARBA" id="ARBA00022475"/>
    </source>
</evidence>
<keyword evidence="7 19" id="KW-1003">Cell membrane</keyword>
<evidence type="ECO:0000256" key="19">
    <source>
        <dbReference type="HAMAP-Rule" id="MF_00719"/>
    </source>
</evidence>
<evidence type="ECO:0000256" key="11">
    <source>
        <dbReference type="ARBA" id="ARBA00022842"/>
    </source>
</evidence>
<evidence type="ECO:0000256" key="18">
    <source>
        <dbReference type="ARBA" id="ARBA00049504"/>
    </source>
</evidence>
<organism evidence="20 21">
    <name type="scientific">Lacrimispora xylanolytica</name>
    <dbReference type="NCBI Taxonomy" id="29375"/>
    <lineage>
        <taxon>Bacteria</taxon>
        <taxon>Bacillati</taxon>
        <taxon>Bacillota</taxon>
        <taxon>Clostridia</taxon>
        <taxon>Lachnospirales</taxon>
        <taxon>Lachnospiraceae</taxon>
        <taxon>Lacrimispora</taxon>
    </lineage>
</organism>
<name>A0ABY7AGZ7_9FIRM</name>
<keyword evidence="10 19" id="KW-0812">Transmembrane</keyword>
<feature type="transmembrane region" description="Helical" evidence="19">
    <location>
        <begin position="108"/>
        <end position="128"/>
    </location>
</feature>
<evidence type="ECO:0000256" key="1">
    <source>
        <dbReference type="ARBA" id="ARBA00001946"/>
    </source>
</evidence>
<dbReference type="EMBL" id="CP113524">
    <property type="protein sequence ID" value="WAJ26000.1"/>
    <property type="molecule type" value="Genomic_DNA"/>
</dbReference>
<evidence type="ECO:0000313" key="21">
    <source>
        <dbReference type="Proteomes" id="UP001163115"/>
    </source>
</evidence>
<comment type="pathway">
    <text evidence="3 19">Cofactor biosynthesis; adenosylcobalamin biosynthesis; adenosylcobalamin from cob(II)yrinate a,c-diamide: step 7/7.</text>
</comment>
<keyword evidence="21" id="KW-1185">Reference proteome</keyword>
<evidence type="ECO:0000256" key="15">
    <source>
        <dbReference type="ARBA" id="ARBA00032605"/>
    </source>
</evidence>
<gene>
    <name evidence="19" type="primary">cobS</name>
    <name evidence="20" type="ORF">OW255_08980</name>
</gene>
<comment type="cofactor">
    <cofactor evidence="1 19">
        <name>Mg(2+)</name>
        <dbReference type="ChEBI" id="CHEBI:18420"/>
    </cofactor>
</comment>
<evidence type="ECO:0000256" key="16">
    <source>
        <dbReference type="ARBA" id="ARBA00032853"/>
    </source>
</evidence>
<dbReference type="PANTHER" id="PTHR34148:SF1">
    <property type="entry name" value="ADENOSYLCOBINAMIDE-GDP RIBAZOLETRANSFERASE"/>
    <property type="match status" value="1"/>
</dbReference>
<dbReference type="Proteomes" id="UP001163115">
    <property type="component" value="Chromosome"/>
</dbReference>
<proteinExistence type="inferred from homology"/>
<feature type="transmembrane region" description="Helical" evidence="19">
    <location>
        <begin position="201"/>
        <end position="218"/>
    </location>
</feature>
<evidence type="ECO:0000256" key="10">
    <source>
        <dbReference type="ARBA" id="ARBA00022692"/>
    </source>
</evidence>
<keyword evidence="9 19" id="KW-0808">Transferase</keyword>
<protein>
    <recommendedName>
        <fullName evidence="6 19">Adenosylcobinamide-GDP ribazoletransferase</fullName>
        <ecNumber evidence="5 19">2.7.8.26</ecNumber>
    </recommendedName>
    <alternativeName>
        <fullName evidence="16 19">Cobalamin synthase</fullName>
    </alternativeName>
    <alternativeName>
        <fullName evidence="15 19">Cobalamin-5'-phosphate synthase</fullName>
    </alternativeName>
</protein>
<sequence length="253" mass="27898">MNLMGSFVIAFSMYSRIPMPQVEWTRERMKYAMCFFPLIGAVIGVLQLLVYWACNRFGFSYFGKLFPVILPILITGGIHMDGLLDVIDARSSHMETERKLEILKDPHTGAFAIIGCGVYLLLYAAVFGELRPNMLPAFGMIFILTRALSGLAVVTFPMAKKSGLAASFSGAAHKRTVGIVMILYLLIGEVGIWYFSGILAAAIVFLIASLVYWYYYTMAKREFGGITGDLAGYFLQICELALVAGLAVVSHLV</sequence>
<feature type="transmembrane region" description="Helical" evidence="19">
    <location>
        <begin position="65"/>
        <end position="87"/>
    </location>
</feature>